<evidence type="ECO:0000313" key="8">
    <source>
        <dbReference type="Proteomes" id="UP000285301"/>
    </source>
</evidence>
<dbReference type="InterPro" id="IPR000873">
    <property type="entry name" value="AMP-dep_synth/lig_dom"/>
</dbReference>
<gene>
    <name evidence="7" type="ORF">B4U79_01170</name>
</gene>
<evidence type="ECO:0000313" key="7">
    <source>
        <dbReference type="EMBL" id="RWS00716.1"/>
    </source>
</evidence>
<evidence type="ECO:0000256" key="3">
    <source>
        <dbReference type="ARBA" id="ARBA00022598"/>
    </source>
</evidence>
<comment type="subcellular location">
    <subcellularLocation>
        <location evidence="1">Peroxisome</location>
    </subcellularLocation>
</comment>
<dbReference type="SUPFAM" id="SSF56801">
    <property type="entry name" value="Acetyl-CoA synthetase-like"/>
    <property type="match status" value="1"/>
</dbReference>
<evidence type="ECO:0000256" key="2">
    <source>
        <dbReference type="ARBA" id="ARBA00006432"/>
    </source>
</evidence>
<dbReference type="InterPro" id="IPR042099">
    <property type="entry name" value="ANL_N_sf"/>
</dbReference>
<proteinExistence type="inferred from homology"/>
<comment type="similarity">
    <text evidence="2">Belongs to the ATP-dependent AMP-binding enzyme family.</text>
</comment>
<feature type="domain" description="AMP-binding enzyme C-terminal" evidence="6">
    <location>
        <begin position="446"/>
        <end position="523"/>
    </location>
</feature>
<evidence type="ECO:0000256" key="4">
    <source>
        <dbReference type="ARBA" id="ARBA00023140"/>
    </source>
</evidence>
<keyword evidence="8" id="KW-1185">Reference proteome</keyword>
<keyword evidence="4" id="KW-0576">Peroxisome</keyword>
<dbReference type="AlphaFoldDB" id="A0A3S3NS37"/>
<dbReference type="STRING" id="1965070.A0A3S3NS37"/>
<reference evidence="7 8" key="1">
    <citation type="journal article" date="2018" name="Gigascience">
        <title>Genomes of trombidid mites reveal novel predicted allergens and laterally-transferred genes associated with secondary metabolism.</title>
        <authorList>
            <person name="Dong X."/>
            <person name="Chaisiri K."/>
            <person name="Xia D."/>
            <person name="Armstrong S.D."/>
            <person name="Fang Y."/>
            <person name="Donnelly M.J."/>
            <person name="Kadowaki T."/>
            <person name="McGarry J.W."/>
            <person name="Darby A.C."/>
            <person name="Makepeace B.L."/>
        </authorList>
    </citation>
    <scope>NUCLEOTIDE SEQUENCE [LARGE SCALE GENOMIC DNA]</scope>
    <source>
        <strain evidence="7">UoL-WK</strain>
    </source>
</reference>
<dbReference type="OrthoDB" id="6495516at2759"/>
<accession>A0A3S3NS37</accession>
<dbReference type="PANTHER" id="PTHR24096">
    <property type="entry name" value="LONG-CHAIN-FATTY-ACID--COA LIGASE"/>
    <property type="match status" value="1"/>
</dbReference>
<dbReference type="Gene3D" id="3.40.50.12780">
    <property type="entry name" value="N-terminal domain of ligase-like"/>
    <property type="match status" value="1"/>
</dbReference>
<feature type="domain" description="AMP-dependent synthetase/ligase" evidence="5">
    <location>
        <begin position="33"/>
        <end position="395"/>
    </location>
</feature>
<keyword evidence="3" id="KW-0436">Ligase</keyword>
<protein>
    <submittedName>
        <fullName evidence="7">Uncharacterized protein</fullName>
    </submittedName>
</protein>
<dbReference type="GO" id="GO:0005777">
    <property type="term" value="C:peroxisome"/>
    <property type="evidence" value="ECO:0007669"/>
    <property type="project" value="UniProtKB-SubCell"/>
</dbReference>
<evidence type="ECO:0000259" key="5">
    <source>
        <dbReference type="Pfam" id="PF00501"/>
    </source>
</evidence>
<dbReference type="Pfam" id="PF00501">
    <property type="entry name" value="AMP-binding"/>
    <property type="match status" value="1"/>
</dbReference>
<sequence length="545" mass="60590">MSEKESLVEIKNKYVTSTLSLNLDGSVYTLIDEKLKMTEDKHVLIDCLSNKSWTAKELRIAIIKVGVYLIEIGVKKGDVVAAYCPNSDLQAIFFFATVAIGGIYTGCSHLAPFPEINKIIQETKAAYLLGCKQNLDICEQLLKNQKSLKKMFIVDGESNANFASVLSIINEKHVGDISNFFLISSTITGEDSAQIVFSSGTTASPKAILLSHRNIYADFGETSPEFNMISEDDTVACYLPFSHVVGSCVLSLALYGCAKAVIMNSDSGMYKDFQCYKVTSAYIVPAVIDYFNKQEAEKFSLKKVCSIGDWLPEKVGTEFVQKFKPIYFSQLYGASETGVVTMHSFNNGVSDLKSNGVPVFDCTYKIVNKQTGEALGANEVGEILVKSPQVCKGYLNNPELTSQCFDDEGFYKTGDAGYYDERGNLYFAGRYSSLLKYYGLFISPDEIEEILLKHEAVQEVAVVGIDAGVYGQMPKAFVCLCEKFRGKITEKELFDFVNAQIEYTKTVEEIEILETLPKTSIGKIDRKKLQNIIREHHKTYNSVEV</sequence>
<comment type="caution">
    <text evidence="7">The sequence shown here is derived from an EMBL/GenBank/DDBJ whole genome shotgun (WGS) entry which is preliminary data.</text>
</comment>
<dbReference type="GO" id="GO:0016405">
    <property type="term" value="F:CoA-ligase activity"/>
    <property type="evidence" value="ECO:0007669"/>
    <property type="project" value="TreeGrafter"/>
</dbReference>
<dbReference type="Proteomes" id="UP000285301">
    <property type="component" value="Unassembled WGS sequence"/>
</dbReference>
<dbReference type="Gene3D" id="3.30.300.30">
    <property type="match status" value="1"/>
</dbReference>
<evidence type="ECO:0000259" key="6">
    <source>
        <dbReference type="Pfam" id="PF13193"/>
    </source>
</evidence>
<name>A0A3S3NS37_9ACAR</name>
<dbReference type="Pfam" id="PF13193">
    <property type="entry name" value="AMP-binding_C"/>
    <property type="match status" value="1"/>
</dbReference>
<dbReference type="EMBL" id="NCKU01010669">
    <property type="protein sequence ID" value="RWS00716.1"/>
    <property type="molecule type" value="Genomic_DNA"/>
</dbReference>
<dbReference type="PANTHER" id="PTHR24096:SF149">
    <property type="entry name" value="AMP-BINDING DOMAIN-CONTAINING PROTEIN-RELATED"/>
    <property type="match status" value="1"/>
</dbReference>
<dbReference type="InterPro" id="IPR045851">
    <property type="entry name" value="AMP-bd_C_sf"/>
</dbReference>
<organism evidence="7 8">
    <name type="scientific">Dinothrombium tinctorium</name>
    <dbReference type="NCBI Taxonomy" id="1965070"/>
    <lineage>
        <taxon>Eukaryota</taxon>
        <taxon>Metazoa</taxon>
        <taxon>Ecdysozoa</taxon>
        <taxon>Arthropoda</taxon>
        <taxon>Chelicerata</taxon>
        <taxon>Arachnida</taxon>
        <taxon>Acari</taxon>
        <taxon>Acariformes</taxon>
        <taxon>Trombidiformes</taxon>
        <taxon>Prostigmata</taxon>
        <taxon>Anystina</taxon>
        <taxon>Parasitengona</taxon>
        <taxon>Trombidioidea</taxon>
        <taxon>Trombidiidae</taxon>
        <taxon>Dinothrombium</taxon>
    </lineage>
</organism>
<dbReference type="InterPro" id="IPR025110">
    <property type="entry name" value="AMP-bd_C"/>
</dbReference>
<evidence type="ECO:0000256" key="1">
    <source>
        <dbReference type="ARBA" id="ARBA00004275"/>
    </source>
</evidence>